<name>A0A2G1QN80_9HYPH</name>
<dbReference type="AlphaFoldDB" id="A0A2G1QN80"/>
<organism evidence="7 8">
    <name type="scientific">Zhengella mangrovi</name>
    <dbReference type="NCBI Taxonomy" id="1982044"/>
    <lineage>
        <taxon>Bacteria</taxon>
        <taxon>Pseudomonadati</taxon>
        <taxon>Pseudomonadota</taxon>
        <taxon>Alphaproteobacteria</taxon>
        <taxon>Hyphomicrobiales</taxon>
        <taxon>Notoacmeibacteraceae</taxon>
        <taxon>Zhengella</taxon>
    </lineage>
</organism>
<dbReference type="PRINTS" id="PR00420">
    <property type="entry name" value="RNGMNOXGNASE"/>
</dbReference>
<evidence type="ECO:0000259" key="6">
    <source>
        <dbReference type="Pfam" id="PF01494"/>
    </source>
</evidence>
<comment type="caution">
    <text evidence="7">The sequence shown here is derived from an EMBL/GenBank/DDBJ whole genome shotgun (WGS) entry which is preliminary data.</text>
</comment>
<dbReference type="InterPro" id="IPR002938">
    <property type="entry name" value="FAD-bd"/>
</dbReference>
<dbReference type="Pfam" id="PF01494">
    <property type="entry name" value="FAD_binding_3"/>
    <property type="match status" value="1"/>
</dbReference>
<dbReference type="PANTHER" id="PTHR13789:SF318">
    <property type="entry name" value="GERANYLGERANYL DIPHOSPHATE REDUCTASE"/>
    <property type="match status" value="1"/>
</dbReference>
<keyword evidence="2" id="KW-0285">Flavoprotein</keyword>
<evidence type="ECO:0000313" key="8">
    <source>
        <dbReference type="Proteomes" id="UP000221168"/>
    </source>
</evidence>
<sequence length="401" mass="42034">MTRHGPILIAGAGIAGLTAALALARGGHAVRVFERAPELSEVGAGLQLSPNATRVLAAVGVTGRLLSAATAPDAVVLRRGQAMRELTRVPLGAKAEARWGAPYLVIHRADLHGALTAAAAQQPLIEIVTGATVADFASHPRGLTLSVDRDGRVEETVGRMLVAADGVWSRLRGLVPGAGTSAFTGHVAWRATIPADGDLARSLGDLLSPAHVTAFMAPEVHLVAYPISAGRRINLVGLMTGEDYGQKWAASADPSPFIAVMDKASPALGRMAREAGPWVAWALHAVGPGAWQDGKKVVLIGDAAHATTPFAAQGAAMAIEDAGALAHALSEAKGDTAEALPRWEAARKARVARVVRRGAFNHFTWHARGPIALGRDVVLKLRKPEQLMADFDWLYGWRVGE</sequence>
<dbReference type="InterPro" id="IPR036188">
    <property type="entry name" value="FAD/NAD-bd_sf"/>
</dbReference>
<comment type="cofactor">
    <cofactor evidence="1">
        <name>FAD</name>
        <dbReference type="ChEBI" id="CHEBI:57692"/>
    </cofactor>
</comment>
<dbReference type="InterPro" id="IPR050493">
    <property type="entry name" value="FAD-dep_Monooxygenase_BioMet"/>
</dbReference>
<accession>A0A2G1QN80</accession>
<gene>
    <name evidence="7" type="ORF">CSC94_12550</name>
</gene>
<dbReference type="SUPFAM" id="SSF54373">
    <property type="entry name" value="FAD-linked reductases, C-terminal domain"/>
    <property type="match status" value="1"/>
</dbReference>
<dbReference type="GO" id="GO:0004497">
    <property type="term" value="F:monooxygenase activity"/>
    <property type="evidence" value="ECO:0007669"/>
    <property type="project" value="UniProtKB-KW"/>
</dbReference>
<dbReference type="SUPFAM" id="SSF51905">
    <property type="entry name" value="FAD/NAD(P)-binding domain"/>
    <property type="match status" value="1"/>
</dbReference>
<evidence type="ECO:0000256" key="1">
    <source>
        <dbReference type="ARBA" id="ARBA00001974"/>
    </source>
</evidence>
<keyword evidence="3" id="KW-0274">FAD</keyword>
<dbReference type="Proteomes" id="UP000221168">
    <property type="component" value="Unassembled WGS sequence"/>
</dbReference>
<dbReference type="GO" id="GO:0071949">
    <property type="term" value="F:FAD binding"/>
    <property type="evidence" value="ECO:0007669"/>
    <property type="project" value="InterPro"/>
</dbReference>
<keyword evidence="8" id="KW-1185">Reference proteome</keyword>
<dbReference type="RefSeq" id="WP_099306688.1">
    <property type="nucleotide sequence ID" value="NZ_PDVP01000006.1"/>
</dbReference>
<dbReference type="PANTHER" id="PTHR13789">
    <property type="entry name" value="MONOOXYGENASE"/>
    <property type="match status" value="1"/>
</dbReference>
<feature type="domain" description="FAD-binding" evidence="6">
    <location>
        <begin position="7"/>
        <end position="357"/>
    </location>
</feature>
<evidence type="ECO:0000313" key="7">
    <source>
        <dbReference type="EMBL" id="PHP66921.1"/>
    </source>
</evidence>
<reference evidence="7 8" key="1">
    <citation type="submission" date="2017-10" db="EMBL/GenBank/DDBJ databases">
        <title>Sedimentibacterium mangrovi gen. nov., sp. nov., a novel member of family Phyllobacteriacea isolated from mangrove sediment.</title>
        <authorList>
            <person name="Liao H."/>
            <person name="Tian Y."/>
        </authorList>
    </citation>
    <scope>NUCLEOTIDE SEQUENCE [LARGE SCALE GENOMIC DNA]</scope>
    <source>
        <strain evidence="7 8">X9-2-2</strain>
    </source>
</reference>
<evidence type="ECO:0000256" key="3">
    <source>
        <dbReference type="ARBA" id="ARBA00022827"/>
    </source>
</evidence>
<dbReference type="Gene3D" id="3.50.50.60">
    <property type="entry name" value="FAD/NAD(P)-binding domain"/>
    <property type="match status" value="1"/>
</dbReference>
<evidence type="ECO:0000256" key="4">
    <source>
        <dbReference type="ARBA" id="ARBA00023002"/>
    </source>
</evidence>
<dbReference type="EMBL" id="PDVP01000006">
    <property type="protein sequence ID" value="PHP66921.1"/>
    <property type="molecule type" value="Genomic_DNA"/>
</dbReference>
<keyword evidence="5" id="KW-0503">Monooxygenase</keyword>
<protein>
    <submittedName>
        <fullName evidence="7">Salicylate hydroxylase</fullName>
    </submittedName>
</protein>
<proteinExistence type="predicted"/>
<keyword evidence="4" id="KW-0560">Oxidoreductase</keyword>
<dbReference type="OrthoDB" id="4230779at2"/>
<evidence type="ECO:0000256" key="2">
    <source>
        <dbReference type="ARBA" id="ARBA00022630"/>
    </source>
</evidence>
<evidence type="ECO:0000256" key="5">
    <source>
        <dbReference type="ARBA" id="ARBA00023033"/>
    </source>
</evidence>